<name>A0A671XYV6_SPAAU</name>
<dbReference type="Proteomes" id="UP000472265">
    <property type="component" value="Chromosome 23"/>
</dbReference>
<dbReference type="OMA" id="MERTCEP"/>
<reference evidence="1" key="1">
    <citation type="submission" date="2021-04" db="EMBL/GenBank/DDBJ databases">
        <authorList>
            <consortium name="Wellcome Sanger Institute Data Sharing"/>
        </authorList>
    </citation>
    <scope>NUCLEOTIDE SEQUENCE [LARGE SCALE GENOMIC DNA]</scope>
</reference>
<evidence type="ECO:0000313" key="2">
    <source>
        <dbReference type="Proteomes" id="UP000472265"/>
    </source>
</evidence>
<protein>
    <submittedName>
        <fullName evidence="1">Uncharacterized protein</fullName>
    </submittedName>
</protein>
<organism evidence="1 2">
    <name type="scientific">Sparus aurata</name>
    <name type="common">Gilthead sea bream</name>
    <dbReference type="NCBI Taxonomy" id="8175"/>
    <lineage>
        <taxon>Eukaryota</taxon>
        <taxon>Metazoa</taxon>
        <taxon>Chordata</taxon>
        <taxon>Craniata</taxon>
        <taxon>Vertebrata</taxon>
        <taxon>Euteleostomi</taxon>
        <taxon>Actinopterygii</taxon>
        <taxon>Neopterygii</taxon>
        <taxon>Teleostei</taxon>
        <taxon>Neoteleostei</taxon>
        <taxon>Acanthomorphata</taxon>
        <taxon>Eupercaria</taxon>
        <taxon>Spariformes</taxon>
        <taxon>Sparidae</taxon>
        <taxon>Sparus</taxon>
    </lineage>
</organism>
<dbReference type="GeneTree" id="ENSGT00940000177320"/>
<reference evidence="1" key="3">
    <citation type="submission" date="2025-09" db="UniProtKB">
        <authorList>
            <consortium name="Ensembl"/>
        </authorList>
    </citation>
    <scope>IDENTIFICATION</scope>
</reference>
<proteinExistence type="predicted"/>
<dbReference type="Ensembl" id="ENSSAUT00010059259.1">
    <property type="protein sequence ID" value="ENSSAUP00010056409.1"/>
    <property type="gene ID" value="ENSSAUG00010023154.1"/>
</dbReference>
<sequence>MESYEEFCLRSLAMLQETRGVRKMACEPLWSLKAGSVICFHGRAVLSPLFVSFV</sequence>
<evidence type="ECO:0000313" key="1">
    <source>
        <dbReference type="Ensembl" id="ENSSAUP00010056409.1"/>
    </source>
</evidence>
<dbReference type="InParanoid" id="A0A671XYV6"/>
<keyword evidence="2" id="KW-1185">Reference proteome</keyword>
<reference evidence="1" key="2">
    <citation type="submission" date="2025-08" db="UniProtKB">
        <authorList>
            <consortium name="Ensembl"/>
        </authorList>
    </citation>
    <scope>IDENTIFICATION</scope>
</reference>
<dbReference type="AlphaFoldDB" id="A0A671XYV6"/>
<accession>A0A671XYV6</accession>